<dbReference type="Gene3D" id="1.25.40.180">
    <property type="match status" value="1"/>
</dbReference>
<dbReference type="EMBL" id="UYYG01000012">
    <property type="protein sequence ID" value="VDN51033.1"/>
    <property type="molecule type" value="Genomic_DNA"/>
</dbReference>
<reference evidence="7" key="1">
    <citation type="submission" date="2017-02" db="UniProtKB">
        <authorList>
            <consortium name="WormBaseParasite"/>
        </authorList>
    </citation>
    <scope>IDENTIFICATION</scope>
</reference>
<dbReference type="GO" id="GO:0003723">
    <property type="term" value="F:RNA binding"/>
    <property type="evidence" value="ECO:0007669"/>
    <property type="project" value="UniProtKB-UniRule"/>
</dbReference>
<dbReference type="OrthoDB" id="6357832at2759"/>
<dbReference type="WBParaSite" id="DME_0000606701-mRNA-1">
    <property type="protein sequence ID" value="DME_0000606701-mRNA-1"/>
    <property type="gene ID" value="DME_0000606701"/>
</dbReference>
<dbReference type="GO" id="GO:0005737">
    <property type="term" value="C:cytoplasm"/>
    <property type="evidence" value="ECO:0007669"/>
    <property type="project" value="TreeGrafter"/>
</dbReference>
<feature type="domain" description="K Homology" evidence="3">
    <location>
        <begin position="214"/>
        <end position="285"/>
    </location>
</feature>
<dbReference type="AlphaFoldDB" id="A0A0N4UF70"/>
<dbReference type="Proteomes" id="UP000038040">
    <property type="component" value="Unplaced"/>
</dbReference>
<dbReference type="InterPro" id="IPR004088">
    <property type="entry name" value="KH_dom_type_1"/>
</dbReference>
<dbReference type="Pfam" id="PF00013">
    <property type="entry name" value="KH_1"/>
    <property type="match status" value="1"/>
</dbReference>
<keyword evidence="1" id="KW-0694">RNA-binding</keyword>
<dbReference type="GO" id="GO:0045727">
    <property type="term" value="P:positive regulation of translation"/>
    <property type="evidence" value="ECO:0007669"/>
    <property type="project" value="InterPro"/>
</dbReference>
<feature type="compositionally biased region" description="Low complexity" evidence="2">
    <location>
        <begin position="356"/>
        <end position="382"/>
    </location>
</feature>
<dbReference type="InterPro" id="IPR036612">
    <property type="entry name" value="KH_dom_type_1_sf"/>
</dbReference>
<dbReference type="Gene3D" id="3.30.1370.10">
    <property type="entry name" value="K Homology domain, type 1"/>
    <property type="match status" value="1"/>
</dbReference>
<dbReference type="GO" id="GO:0003743">
    <property type="term" value="F:translation initiation factor activity"/>
    <property type="evidence" value="ECO:0007669"/>
    <property type="project" value="TreeGrafter"/>
</dbReference>
<dbReference type="STRING" id="318479.A0A0N4UF70"/>
<dbReference type="SUPFAM" id="SSF54791">
    <property type="entry name" value="Eukaryotic type KH-domain (KH-domain type I)"/>
    <property type="match status" value="1"/>
</dbReference>
<dbReference type="GO" id="GO:0034518">
    <property type="term" value="C:RNA cap binding complex"/>
    <property type="evidence" value="ECO:0007669"/>
    <property type="project" value="TreeGrafter"/>
</dbReference>
<evidence type="ECO:0000313" key="6">
    <source>
        <dbReference type="Proteomes" id="UP000274756"/>
    </source>
</evidence>
<evidence type="ECO:0000313" key="7">
    <source>
        <dbReference type="WBParaSite" id="DME_0000606701-mRNA-1"/>
    </source>
</evidence>
<name>A0A0N4UF70_DRAME</name>
<organism evidence="5 7">
    <name type="scientific">Dracunculus medinensis</name>
    <name type="common">Guinea worm</name>
    <dbReference type="NCBI Taxonomy" id="318479"/>
    <lineage>
        <taxon>Eukaryota</taxon>
        <taxon>Metazoa</taxon>
        <taxon>Ecdysozoa</taxon>
        <taxon>Nematoda</taxon>
        <taxon>Chromadorea</taxon>
        <taxon>Rhabditida</taxon>
        <taxon>Spirurina</taxon>
        <taxon>Dracunculoidea</taxon>
        <taxon>Dracunculidae</taxon>
        <taxon>Dracunculus</taxon>
    </lineage>
</organism>
<dbReference type="PANTHER" id="PTHR20849">
    <property type="entry name" value="EUKARYOTIC TRANSLATION INITIATION FACTOR 4E-BINDING PROTEIN MEXTLI"/>
    <property type="match status" value="1"/>
</dbReference>
<dbReference type="InterPro" id="IPR040160">
    <property type="entry name" value="Mxt"/>
</dbReference>
<evidence type="ECO:0000259" key="3">
    <source>
        <dbReference type="SMART" id="SM00322"/>
    </source>
</evidence>
<dbReference type="Proteomes" id="UP000274756">
    <property type="component" value="Unassembled WGS sequence"/>
</dbReference>
<dbReference type="PROSITE" id="PS50084">
    <property type="entry name" value="KH_TYPE_1"/>
    <property type="match status" value="1"/>
</dbReference>
<evidence type="ECO:0000256" key="1">
    <source>
        <dbReference type="PROSITE-ProRule" id="PRU00117"/>
    </source>
</evidence>
<dbReference type="InterPro" id="IPR004087">
    <property type="entry name" value="KH_dom"/>
</dbReference>
<dbReference type="SMART" id="SM00322">
    <property type="entry name" value="KH"/>
    <property type="match status" value="1"/>
</dbReference>
<gene>
    <name evidence="4" type="ORF">DME_LOCUS1006</name>
</gene>
<accession>A0A0N4UF70</accession>
<evidence type="ECO:0000313" key="4">
    <source>
        <dbReference type="EMBL" id="VDN51033.1"/>
    </source>
</evidence>
<evidence type="ECO:0000256" key="2">
    <source>
        <dbReference type="SAM" id="MobiDB-lite"/>
    </source>
</evidence>
<protein>
    <submittedName>
        <fullName evidence="7">KH domain-containing protein</fullName>
    </submittedName>
</protein>
<sequence length="427" mass="47677">MKNQILHLMNQINTSVKNGLFNAQLANQIFVLCQQLKTSGQILEQSHKTEMNRVFVSLRQACCRDNGQLGTPCRLKMMELVELRAMGWRPSLAHTQYYLNRPEHQSPIDSGPVSAPPFGAIPVNPFSNYAAPPPPLYVSGELTGSQIISPQPPPASFYLIPAAGNWVRPLLAPGVVPSSNIIPQISPIEMEAWARVNKFQPAKLKLKTPSNKVPQLRHEMVIRNSDSGKIMGVKGRRVAVVEELSKTVISFQKVDPKSKDRTLTITGSTQESLDYAKRLIEQTIRRNVSPNRRRLRENNEFCFKPEDQEGVEVEDNEDAAQAALCEYLTRVGRNHSKLTAEERELRKERRKSMPLSTNISSNTAAPSTSSSLSSSSKNWRSTGKTGSTPNLVRLSTGDRNYSRSQMLQLRSTAGQLDSKMDLMLRNS</sequence>
<reference evidence="4 6" key="2">
    <citation type="submission" date="2018-11" db="EMBL/GenBank/DDBJ databases">
        <authorList>
            <consortium name="Pathogen Informatics"/>
        </authorList>
    </citation>
    <scope>NUCLEOTIDE SEQUENCE [LARGE SCALE GENOMIC DNA]</scope>
</reference>
<feature type="region of interest" description="Disordered" evidence="2">
    <location>
        <begin position="338"/>
        <end position="404"/>
    </location>
</feature>
<dbReference type="FunFam" id="3.30.1370.10:FF:000072">
    <property type="entry name" value="Uncharacterized protein, isoform A"/>
    <property type="match status" value="1"/>
</dbReference>
<evidence type="ECO:0000313" key="5">
    <source>
        <dbReference type="Proteomes" id="UP000038040"/>
    </source>
</evidence>
<keyword evidence="6" id="KW-1185">Reference proteome</keyword>
<feature type="compositionally biased region" description="Basic and acidic residues" evidence="2">
    <location>
        <begin position="338"/>
        <end position="347"/>
    </location>
</feature>
<proteinExistence type="predicted"/>
<dbReference type="GO" id="GO:1901190">
    <property type="term" value="P:regulation of formation of translation initiation ternary complex"/>
    <property type="evidence" value="ECO:0007669"/>
    <property type="project" value="TreeGrafter"/>
</dbReference>
<dbReference type="CDD" id="cd22454">
    <property type="entry name" value="KH-I_Mextli_like"/>
    <property type="match status" value="1"/>
</dbReference>
<dbReference type="PANTHER" id="PTHR20849:SF2">
    <property type="entry name" value="EUKARYOTIC TRANSLATION INITIATION FACTOR 4E-BINDING PROTEIN MEXTLI"/>
    <property type="match status" value="1"/>
</dbReference>
<dbReference type="GO" id="GO:0008190">
    <property type="term" value="F:eukaryotic initiation factor 4E binding"/>
    <property type="evidence" value="ECO:0007669"/>
    <property type="project" value="InterPro"/>
</dbReference>